<dbReference type="SMART" id="SM00449">
    <property type="entry name" value="SPRY"/>
    <property type="match status" value="1"/>
</dbReference>
<gene>
    <name evidence="7" type="ORF">MPIPNATIZW_LOCUS17208</name>
</gene>
<dbReference type="SUPFAM" id="SSF57850">
    <property type="entry name" value="RING/U-box"/>
    <property type="match status" value="1"/>
</dbReference>
<dbReference type="Pfam" id="PF00622">
    <property type="entry name" value="SPRY"/>
    <property type="match status" value="1"/>
</dbReference>
<dbReference type="InterPro" id="IPR003877">
    <property type="entry name" value="SPRY_dom"/>
</dbReference>
<evidence type="ECO:0000256" key="1">
    <source>
        <dbReference type="ARBA" id="ARBA00022723"/>
    </source>
</evidence>
<dbReference type="PANTHER" id="PTHR24103">
    <property type="entry name" value="E3 UBIQUITIN-PROTEIN LIGASE TRIM"/>
    <property type="match status" value="1"/>
</dbReference>
<reference evidence="7" key="1">
    <citation type="submission" date="2023-12" db="EMBL/GenBank/DDBJ databases">
        <authorList>
            <person name="Brown T."/>
        </authorList>
    </citation>
    <scope>NUCLEOTIDE SEQUENCE</scope>
</reference>
<dbReference type="InterPro" id="IPR000315">
    <property type="entry name" value="Znf_B-box"/>
</dbReference>
<evidence type="ECO:0000313" key="8">
    <source>
        <dbReference type="Proteomes" id="UP001314169"/>
    </source>
</evidence>
<evidence type="ECO:0000259" key="6">
    <source>
        <dbReference type="PROSITE" id="PS50188"/>
    </source>
</evidence>
<keyword evidence="1" id="KW-0479">Metal-binding</keyword>
<protein>
    <submittedName>
        <fullName evidence="7">Uncharacterized protein</fullName>
    </submittedName>
</protein>
<keyword evidence="3" id="KW-0862">Zinc</keyword>
<dbReference type="InterPro" id="IPR013320">
    <property type="entry name" value="ConA-like_dom_sf"/>
</dbReference>
<dbReference type="InterPro" id="IPR050143">
    <property type="entry name" value="TRIM/RBCC"/>
</dbReference>
<keyword evidence="2 4" id="KW-0863">Zinc-finger</keyword>
<evidence type="ECO:0000313" key="7">
    <source>
        <dbReference type="EMBL" id="CAK6448902.1"/>
    </source>
</evidence>
<dbReference type="InterPro" id="IPR001870">
    <property type="entry name" value="B30.2/SPRY"/>
</dbReference>
<keyword evidence="8" id="KW-1185">Reference proteome</keyword>
<organism evidence="7 8">
    <name type="scientific">Pipistrellus nathusii</name>
    <name type="common">Nathusius' pipistrelle</name>
    <dbReference type="NCBI Taxonomy" id="59473"/>
    <lineage>
        <taxon>Eukaryota</taxon>
        <taxon>Metazoa</taxon>
        <taxon>Chordata</taxon>
        <taxon>Craniata</taxon>
        <taxon>Vertebrata</taxon>
        <taxon>Euteleostomi</taxon>
        <taxon>Mammalia</taxon>
        <taxon>Eutheria</taxon>
        <taxon>Laurasiatheria</taxon>
        <taxon>Chiroptera</taxon>
        <taxon>Yangochiroptera</taxon>
        <taxon>Vespertilionidae</taxon>
        <taxon>Pipistrellus</taxon>
    </lineage>
</organism>
<dbReference type="EMBL" id="OY882866">
    <property type="protein sequence ID" value="CAK6448902.1"/>
    <property type="molecule type" value="Genomic_DNA"/>
</dbReference>
<dbReference type="PROSITE" id="PS50188">
    <property type="entry name" value="B302_SPRY"/>
    <property type="match status" value="1"/>
</dbReference>
<dbReference type="Gene3D" id="2.60.120.920">
    <property type="match status" value="1"/>
</dbReference>
<name>A0ABP0AK29_PIPNA</name>
<sequence length="452" mass="52382">MDPSILQIFQNELICFDCRNYFLDPITTDHGHSICRPCFYLSWPDSSVIAHSSECQEEIQNLFLRNFRTNVTLKEIVLIVQRAHLGQFLCSRDNRCGIHMEAKQIFCEDQRSLLCLHCSTSQEHEAHRHCSVEEEVEQLREKLLRTMSSLWENYCKSNRKLNVETVTVRSWEIYVNSKREGIRAEYDNLPPSRYMEELHYIEILQREGKEIFDQLKESEARMAHKTELLRGMYTELKEMCHKPGVELLLNFGDILHRSEAVCVHMPQPVKAELTAVTIPGMVARFELFKEIVILRHARTHGHVFLDGSLICLDVGCGPLDELCITSKYECFLNWGVQTFTIGRHYWEIDVGDTWNWAVGVCCDEWVQKYIHFHKAFYLLGCAKTDMHHSVFTTSPPVLQYVPKPIGQVGVFLDYEGGSVTFVNVAQTSLICRISHCSFSPCLRPIFCCSHFN</sequence>
<dbReference type="SUPFAM" id="SSF57845">
    <property type="entry name" value="B-box zinc-binding domain"/>
    <property type="match status" value="1"/>
</dbReference>
<accession>A0ABP0AK29</accession>
<evidence type="ECO:0000256" key="2">
    <source>
        <dbReference type="ARBA" id="ARBA00022771"/>
    </source>
</evidence>
<dbReference type="InterPro" id="IPR043136">
    <property type="entry name" value="B30.2/SPRY_sf"/>
</dbReference>
<dbReference type="PRINTS" id="PR01407">
    <property type="entry name" value="BUTYPHLNCDUF"/>
</dbReference>
<dbReference type="SUPFAM" id="SSF49899">
    <property type="entry name" value="Concanavalin A-like lectins/glucanases"/>
    <property type="match status" value="1"/>
</dbReference>
<feature type="domain" description="B box-type" evidence="5">
    <location>
        <begin position="91"/>
        <end position="134"/>
    </location>
</feature>
<dbReference type="Gene3D" id="3.30.40.10">
    <property type="entry name" value="Zinc/RING finger domain, C3HC4 (zinc finger)"/>
    <property type="match status" value="1"/>
</dbReference>
<evidence type="ECO:0000256" key="4">
    <source>
        <dbReference type="PROSITE-ProRule" id="PRU00024"/>
    </source>
</evidence>
<evidence type="ECO:0000256" key="3">
    <source>
        <dbReference type="ARBA" id="ARBA00022833"/>
    </source>
</evidence>
<dbReference type="Gene3D" id="3.30.160.60">
    <property type="entry name" value="Classic Zinc Finger"/>
    <property type="match status" value="1"/>
</dbReference>
<evidence type="ECO:0000259" key="5">
    <source>
        <dbReference type="PROSITE" id="PS50119"/>
    </source>
</evidence>
<feature type="domain" description="B30.2/SPRY" evidence="6">
    <location>
        <begin position="272"/>
        <end position="452"/>
    </location>
</feature>
<proteinExistence type="predicted"/>
<dbReference type="InterPro" id="IPR003879">
    <property type="entry name" value="Butyrophylin_SPRY"/>
</dbReference>
<dbReference type="InterPro" id="IPR013083">
    <property type="entry name" value="Znf_RING/FYVE/PHD"/>
</dbReference>
<dbReference type="Proteomes" id="UP001314169">
    <property type="component" value="Chromosome 9"/>
</dbReference>
<dbReference type="PROSITE" id="PS50119">
    <property type="entry name" value="ZF_BBOX"/>
    <property type="match status" value="1"/>
</dbReference>